<accession>A0A4U5MIE6</accession>
<dbReference type="AlphaFoldDB" id="A0A4U5MIE6"/>
<comment type="caution">
    <text evidence="1">The sequence shown here is derived from an EMBL/GenBank/DDBJ whole genome shotgun (WGS) entry which is preliminary data.</text>
</comment>
<evidence type="ECO:0000313" key="2">
    <source>
        <dbReference type="Proteomes" id="UP000298663"/>
    </source>
</evidence>
<protein>
    <submittedName>
        <fullName evidence="1">Uncharacterized protein</fullName>
    </submittedName>
</protein>
<proteinExistence type="predicted"/>
<reference evidence="1 2" key="2">
    <citation type="journal article" date="2019" name="G3 (Bethesda)">
        <title>Hybrid Assembly of the Genome of the Entomopathogenic Nematode Steinernema carpocapsae Identifies the X-Chromosome.</title>
        <authorList>
            <person name="Serra L."/>
            <person name="Macchietto M."/>
            <person name="Macias-Munoz A."/>
            <person name="McGill C.J."/>
            <person name="Rodriguez I.M."/>
            <person name="Rodriguez B."/>
            <person name="Murad R."/>
            <person name="Mortazavi A."/>
        </authorList>
    </citation>
    <scope>NUCLEOTIDE SEQUENCE [LARGE SCALE GENOMIC DNA]</scope>
    <source>
        <strain evidence="1 2">ALL</strain>
    </source>
</reference>
<evidence type="ECO:0000313" key="1">
    <source>
        <dbReference type="EMBL" id="TKR69137.1"/>
    </source>
</evidence>
<dbReference type="EMBL" id="AZBU02000007">
    <property type="protein sequence ID" value="TKR69137.1"/>
    <property type="molecule type" value="Genomic_DNA"/>
</dbReference>
<dbReference type="Proteomes" id="UP000298663">
    <property type="component" value="Unassembled WGS sequence"/>
</dbReference>
<name>A0A4U5MIE6_STECR</name>
<keyword evidence="2" id="KW-1185">Reference proteome</keyword>
<reference evidence="1 2" key="1">
    <citation type="journal article" date="2015" name="Genome Biol.">
        <title>Comparative genomics of Steinernema reveals deeply conserved gene regulatory networks.</title>
        <authorList>
            <person name="Dillman A.R."/>
            <person name="Macchietto M."/>
            <person name="Porter C.F."/>
            <person name="Rogers A."/>
            <person name="Williams B."/>
            <person name="Antoshechkin I."/>
            <person name="Lee M.M."/>
            <person name="Goodwin Z."/>
            <person name="Lu X."/>
            <person name="Lewis E.E."/>
            <person name="Goodrich-Blair H."/>
            <person name="Stock S.P."/>
            <person name="Adams B.J."/>
            <person name="Sternberg P.W."/>
            <person name="Mortazavi A."/>
        </authorList>
    </citation>
    <scope>NUCLEOTIDE SEQUENCE [LARGE SCALE GENOMIC DNA]</scope>
    <source>
        <strain evidence="1 2">ALL</strain>
    </source>
</reference>
<gene>
    <name evidence="1" type="ORF">L596_021329</name>
</gene>
<organism evidence="1 2">
    <name type="scientific">Steinernema carpocapsae</name>
    <name type="common">Entomopathogenic nematode</name>
    <dbReference type="NCBI Taxonomy" id="34508"/>
    <lineage>
        <taxon>Eukaryota</taxon>
        <taxon>Metazoa</taxon>
        <taxon>Ecdysozoa</taxon>
        <taxon>Nematoda</taxon>
        <taxon>Chromadorea</taxon>
        <taxon>Rhabditida</taxon>
        <taxon>Tylenchina</taxon>
        <taxon>Panagrolaimomorpha</taxon>
        <taxon>Strongyloidoidea</taxon>
        <taxon>Steinernematidae</taxon>
        <taxon>Steinernema</taxon>
    </lineage>
</organism>
<sequence>MTCLEVCLLEGKMTKARADVDAMLHKCARSPSSTIEDNSIKGMLDRLSKIVGSRKVRNLKTFYSVPRIEKQGDEVDIRCWEVVFLEDAKNRFKPMNCVFVATEVDKEETAYLEKRGILTESLEETWDSQPGGDCLKDELDMVFIDKCNAVIAEKILRIRWTDKQLKSTIFIYSDFLHGFDEELHALRHLRDHVQVYEDRREHLLELQNGLLVAHQFSDKCPVLPPIPTVFKEAFIPHFLDYEAYPDSYVEMKEFSHVSRNVELIQSHIMQAGFVQDTVLKLENVLNGRQLRRIRIAGLGPFVRAGIDAKQFSGLYRLALILRSRSTLRYPRLPSKNRTSYPLRRLIFSL</sequence>